<organism evidence="9 10">
    <name type="scientific">Deinococcus terrestris</name>
    <dbReference type="NCBI Taxonomy" id="2651870"/>
    <lineage>
        <taxon>Bacteria</taxon>
        <taxon>Thermotogati</taxon>
        <taxon>Deinococcota</taxon>
        <taxon>Deinococci</taxon>
        <taxon>Deinococcales</taxon>
        <taxon>Deinococcaceae</taxon>
        <taxon>Deinococcus</taxon>
    </lineage>
</organism>
<name>A0A7X1TT44_9DEIO</name>
<evidence type="ECO:0000256" key="4">
    <source>
        <dbReference type="ARBA" id="ARBA00022723"/>
    </source>
</evidence>
<proteinExistence type="inferred from homology"/>
<keyword evidence="5" id="KW-0378">Hydrolase</keyword>
<dbReference type="GO" id="GO:0046872">
    <property type="term" value="F:metal ion binding"/>
    <property type="evidence" value="ECO:0007669"/>
    <property type="project" value="UniProtKB-KW"/>
</dbReference>
<dbReference type="EMBL" id="WBSL01000016">
    <property type="protein sequence ID" value="MPY68139.1"/>
    <property type="molecule type" value="Genomic_DNA"/>
</dbReference>
<keyword evidence="10" id="KW-1185">Reference proteome</keyword>
<evidence type="ECO:0000256" key="2">
    <source>
        <dbReference type="ARBA" id="ARBA00022649"/>
    </source>
</evidence>
<evidence type="ECO:0000256" key="5">
    <source>
        <dbReference type="ARBA" id="ARBA00022801"/>
    </source>
</evidence>
<sequence>MKFLVDTNVISEMSKPQPEPSVARWLASTPLQDVALSVITLGELKRGILAAPNEQRRNKLQHWYDHTFLRLFEGRVLDLTPAVMDEWAWRYQAARTAGNTPASMDSLIAATAAAHGLTVVTRNESDFAPMQVNVLNLWKEK</sequence>
<dbReference type="AlphaFoldDB" id="A0A7X1TT44"/>
<evidence type="ECO:0000256" key="3">
    <source>
        <dbReference type="ARBA" id="ARBA00022722"/>
    </source>
</evidence>
<comment type="similarity">
    <text evidence="7">Belongs to the PINc/VapC protein family.</text>
</comment>
<dbReference type="CDD" id="cd18746">
    <property type="entry name" value="PIN_VapC4-5_FitB-like"/>
    <property type="match status" value="1"/>
</dbReference>
<dbReference type="Proteomes" id="UP000484842">
    <property type="component" value="Unassembled WGS sequence"/>
</dbReference>
<dbReference type="PANTHER" id="PTHR33653">
    <property type="entry name" value="RIBONUCLEASE VAPC2"/>
    <property type="match status" value="1"/>
</dbReference>
<evidence type="ECO:0000256" key="7">
    <source>
        <dbReference type="ARBA" id="ARBA00038093"/>
    </source>
</evidence>
<feature type="domain" description="PIN" evidence="8">
    <location>
        <begin position="4"/>
        <end position="125"/>
    </location>
</feature>
<keyword evidence="3" id="KW-0540">Nuclease</keyword>
<dbReference type="Gene3D" id="3.40.50.1010">
    <property type="entry name" value="5'-nuclease"/>
    <property type="match status" value="1"/>
</dbReference>
<evidence type="ECO:0000313" key="9">
    <source>
        <dbReference type="EMBL" id="MPY68139.1"/>
    </source>
</evidence>
<evidence type="ECO:0000256" key="1">
    <source>
        <dbReference type="ARBA" id="ARBA00001946"/>
    </source>
</evidence>
<dbReference type="InterPro" id="IPR050556">
    <property type="entry name" value="Type_II_TA_system_RNase"/>
</dbReference>
<dbReference type="GO" id="GO:0016787">
    <property type="term" value="F:hydrolase activity"/>
    <property type="evidence" value="ECO:0007669"/>
    <property type="project" value="UniProtKB-KW"/>
</dbReference>
<accession>A0A7X1TT44</accession>
<gene>
    <name evidence="9" type="ORF">F8S09_15900</name>
</gene>
<reference evidence="9 10" key="1">
    <citation type="submission" date="2019-10" db="EMBL/GenBank/DDBJ databases">
        <title>Deinococcus sp. isolated from soil.</title>
        <authorList>
            <person name="Li Y."/>
            <person name="Wang J."/>
        </authorList>
    </citation>
    <scope>NUCLEOTIDE SEQUENCE [LARGE SCALE GENOMIC DNA]</scope>
    <source>
        <strain evidence="9 10">SDU3-2</strain>
    </source>
</reference>
<keyword evidence="6" id="KW-0460">Magnesium</keyword>
<keyword evidence="4" id="KW-0479">Metal-binding</keyword>
<dbReference type="GO" id="GO:0004518">
    <property type="term" value="F:nuclease activity"/>
    <property type="evidence" value="ECO:0007669"/>
    <property type="project" value="UniProtKB-KW"/>
</dbReference>
<dbReference type="InterPro" id="IPR029060">
    <property type="entry name" value="PIN-like_dom_sf"/>
</dbReference>
<dbReference type="InterPro" id="IPR002716">
    <property type="entry name" value="PIN_dom"/>
</dbReference>
<evidence type="ECO:0000313" key="10">
    <source>
        <dbReference type="Proteomes" id="UP000484842"/>
    </source>
</evidence>
<keyword evidence="2" id="KW-1277">Toxin-antitoxin system</keyword>
<protein>
    <submittedName>
        <fullName evidence="9">Type II toxin-antitoxin system VapC family toxin</fullName>
    </submittedName>
</protein>
<dbReference type="SUPFAM" id="SSF88723">
    <property type="entry name" value="PIN domain-like"/>
    <property type="match status" value="1"/>
</dbReference>
<evidence type="ECO:0000256" key="6">
    <source>
        <dbReference type="ARBA" id="ARBA00022842"/>
    </source>
</evidence>
<comment type="cofactor">
    <cofactor evidence="1">
        <name>Mg(2+)</name>
        <dbReference type="ChEBI" id="CHEBI:18420"/>
    </cofactor>
</comment>
<evidence type="ECO:0000259" key="8">
    <source>
        <dbReference type="Pfam" id="PF01850"/>
    </source>
</evidence>
<dbReference type="PANTHER" id="PTHR33653:SF1">
    <property type="entry name" value="RIBONUCLEASE VAPC2"/>
    <property type="match status" value="1"/>
</dbReference>
<comment type="caution">
    <text evidence="9">The sequence shown here is derived from an EMBL/GenBank/DDBJ whole genome shotgun (WGS) entry which is preliminary data.</text>
</comment>
<dbReference type="Pfam" id="PF01850">
    <property type="entry name" value="PIN"/>
    <property type="match status" value="1"/>
</dbReference>